<dbReference type="Pfam" id="PF07726">
    <property type="entry name" value="AAA_3"/>
    <property type="match status" value="1"/>
</dbReference>
<gene>
    <name evidence="3" type="ordered locus">RSal33209_3462</name>
</gene>
<sequence>MEPRMNQMTAAARIDPNDLRGAQALLAGISRSFESKVVGQVRLRETLLIGLMTGGHVLLESVPGLAKTTAAQTLADTVSAQFHRIQCTPDLLPSDIVGTQIYDASKGVFNTQLGPVHANLVLLDEINRSSAKTQSAMLEAMQERQTSIGGVVYPLPDPFLVLANQNPIEQEGTYQLPEAQMDRFMLKDVLDYPSPAEEAEVLRRIDAGVFLAESKPTAVASLDDVRRLQALTQRVYIDPAIVRYIVGLVYVTRHAEQYIDPKLAEFIEFGASPRASIAFSQAARAVALLDGRDHVLPEDVKSLAARVLRHRIILGFAAVAEQVAVETIIEAVLGSVQTP</sequence>
<dbReference type="SUPFAM" id="SSF52540">
    <property type="entry name" value="P-loop containing nucleoside triphosphate hydrolases"/>
    <property type="match status" value="1"/>
</dbReference>
<feature type="domain" description="ChlI/MoxR AAA lid" evidence="2">
    <location>
        <begin position="265"/>
        <end position="330"/>
    </location>
</feature>
<dbReference type="KEGG" id="rsa:RSal33209_3462"/>
<dbReference type="Proteomes" id="UP000002007">
    <property type="component" value="Chromosome"/>
</dbReference>
<dbReference type="Gene3D" id="3.40.50.300">
    <property type="entry name" value="P-loop containing nucleotide triphosphate hydrolases"/>
    <property type="match status" value="1"/>
</dbReference>
<name>A9WVF0_RENSM</name>
<evidence type="ECO:0000313" key="4">
    <source>
        <dbReference type="Proteomes" id="UP000002007"/>
    </source>
</evidence>
<dbReference type="PANTHER" id="PTHR42759">
    <property type="entry name" value="MOXR FAMILY PROTEIN"/>
    <property type="match status" value="1"/>
</dbReference>
<accession>A9WVF0</accession>
<dbReference type="InterPro" id="IPR050764">
    <property type="entry name" value="CbbQ/NirQ/NorQ/GpvN"/>
</dbReference>
<dbReference type="InterPro" id="IPR027417">
    <property type="entry name" value="P-loop_NTPase"/>
</dbReference>
<dbReference type="Pfam" id="PF17863">
    <property type="entry name" value="AAA_lid_2"/>
    <property type="match status" value="1"/>
</dbReference>
<evidence type="ECO:0000259" key="1">
    <source>
        <dbReference type="Pfam" id="PF07726"/>
    </source>
</evidence>
<dbReference type="PIRSF" id="PIRSF002849">
    <property type="entry name" value="AAA_ATPase_chaperone_MoxR_prd"/>
    <property type="match status" value="1"/>
</dbReference>
<evidence type="ECO:0000259" key="2">
    <source>
        <dbReference type="Pfam" id="PF17863"/>
    </source>
</evidence>
<reference evidence="4" key="1">
    <citation type="journal article" date="2008" name="J. Bacteriol.">
        <title>Genome sequence of the fish pathogen Renibacterium salmoninarum suggests reductive evolution away from an environmental Arthrobacter ancestor.</title>
        <authorList>
            <person name="Wiens G.D."/>
            <person name="Rockey D.D."/>
            <person name="Wu Z."/>
            <person name="Chang J."/>
            <person name="Levy R."/>
            <person name="Crane S."/>
            <person name="Chen D.S."/>
            <person name="Capri G.R."/>
            <person name="Burnett J.R."/>
            <person name="Sudheesh P.S."/>
            <person name="Schipma M.J."/>
            <person name="Burd H."/>
            <person name="Bhattacharyya A."/>
            <person name="Rhodes L.D."/>
            <person name="Kaul R."/>
            <person name="Strom M.S."/>
        </authorList>
    </citation>
    <scope>NUCLEOTIDE SEQUENCE [LARGE SCALE GENOMIC DNA]</scope>
    <source>
        <strain evidence="4">ATCC 33209 / DSM 20767 / JCM 11484 / NBRC 15589 / NCIMB 2235</strain>
    </source>
</reference>
<dbReference type="InterPro" id="IPR011703">
    <property type="entry name" value="ATPase_AAA-3"/>
</dbReference>
<dbReference type="EMBL" id="CP000910">
    <property type="protein sequence ID" value="ABY25171.1"/>
    <property type="molecule type" value="Genomic_DNA"/>
</dbReference>
<dbReference type="AlphaFoldDB" id="A9WVF0"/>
<dbReference type="GO" id="GO:0005524">
    <property type="term" value="F:ATP binding"/>
    <property type="evidence" value="ECO:0007669"/>
    <property type="project" value="InterPro"/>
</dbReference>
<organism evidence="3 4">
    <name type="scientific">Renibacterium salmoninarum (strain ATCC 33209 / DSM 20767 / JCM 11484 / NBRC 15589 / NCIMB 2235)</name>
    <dbReference type="NCBI Taxonomy" id="288705"/>
    <lineage>
        <taxon>Bacteria</taxon>
        <taxon>Bacillati</taxon>
        <taxon>Actinomycetota</taxon>
        <taxon>Actinomycetes</taxon>
        <taxon>Micrococcales</taxon>
        <taxon>Micrococcaceae</taxon>
        <taxon>Renibacterium</taxon>
    </lineage>
</organism>
<dbReference type="GO" id="GO:0016887">
    <property type="term" value="F:ATP hydrolysis activity"/>
    <property type="evidence" value="ECO:0007669"/>
    <property type="project" value="InterPro"/>
</dbReference>
<dbReference type="PANTHER" id="PTHR42759:SF1">
    <property type="entry name" value="MAGNESIUM-CHELATASE SUBUNIT CHLD"/>
    <property type="match status" value="1"/>
</dbReference>
<proteinExistence type="predicted"/>
<evidence type="ECO:0000313" key="3">
    <source>
        <dbReference type="EMBL" id="ABY25171.1"/>
    </source>
</evidence>
<feature type="domain" description="ATPase AAA-3" evidence="1">
    <location>
        <begin position="56"/>
        <end position="186"/>
    </location>
</feature>
<dbReference type="HOGENOM" id="CLU_034716_0_1_11"/>
<keyword evidence="4" id="KW-1185">Reference proteome</keyword>
<dbReference type="InterPro" id="IPR041628">
    <property type="entry name" value="ChlI/MoxR_AAA_lid"/>
</dbReference>
<dbReference type="Gene3D" id="1.10.8.80">
    <property type="entry name" value="Magnesium chelatase subunit I, C-Terminal domain"/>
    <property type="match status" value="1"/>
</dbReference>
<dbReference type="STRING" id="288705.RSal33209_3462"/>
<dbReference type="eggNOG" id="COG0714">
    <property type="taxonomic scope" value="Bacteria"/>
</dbReference>
<protein>
    <submittedName>
        <fullName evidence="3">MoxR-like ATPase</fullName>
    </submittedName>
</protein>